<protein>
    <recommendedName>
        <fullName evidence="4">DUF5666 domain-containing protein</fullName>
    </recommendedName>
</protein>
<sequence length="239" mass="24830">MNIQVKVSRGKGSRVKWGFLGGLALALAACGGTVAPQASDQPTVTVLNGKVAGWKGNGRVAVAGLPSVSAPVREDGLVTLTLPGAPELAQYALPAAEVMQPLKCSGTVQSSNAEARIFTVVALDVQDSAGSRQVQAITGSKSGLLSRRVTAHIWVYSDRVTQLRGEVDCARILDIPQLTRLPVTVAANAQPGWNVAELDIKISANLLAQLSASGTLVNAVSSGLNVFHTLEELQAQVAF</sequence>
<proteinExistence type="predicted"/>
<comment type="caution">
    <text evidence="2">The sequence shown here is derived from an EMBL/GenBank/DDBJ whole genome shotgun (WGS) entry which is preliminary data.</text>
</comment>
<keyword evidence="1" id="KW-0732">Signal</keyword>
<keyword evidence="3" id="KW-1185">Reference proteome</keyword>
<dbReference type="RefSeq" id="WP_317639195.1">
    <property type="nucleotide sequence ID" value="NZ_JAPMIV010000005.1"/>
</dbReference>
<reference evidence="2 3" key="1">
    <citation type="submission" date="2022-11" db="EMBL/GenBank/DDBJ databases">
        <title>Deinococcus ZS9-10, Low Temperature and Draught-tolerating, UV-resistant Bacteria from Continental Antarctica.</title>
        <authorList>
            <person name="Cheng L."/>
        </authorList>
    </citation>
    <scope>NUCLEOTIDE SEQUENCE [LARGE SCALE GENOMIC DNA]</scope>
    <source>
        <strain evidence="2 3">ZS9-10</strain>
    </source>
</reference>
<evidence type="ECO:0000313" key="2">
    <source>
        <dbReference type="EMBL" id="MDV6373876.1"/>
    </source>
</evidence>
<evidence type="ECO:0008006" key="4">
    <source>
        <dbReference type="Google" id="ProtNLM"/>
    </source>
</evidence>
<dbReference type="Proteomes" id="UP001276150">
    <property type="component" value="Unassembled WGS sequence"/>
</dbReference>
<name>A0ABU4DN62_9DEIO</name>
<feature type="signal peptide" evidence="1">
    <location>
        <begin position="1"/>
        <end position="28"/>
    </location>
</feature>
<gene>
    <name evidence="2" type="ORF">ORD21_04605</name>
</gene>
<accession>A0ABU4DN62</accession>
<dbReference type="PROSITE" id="PS51257">
    <property type="entry name" value="PROKAR_LIPOPROTEIN"/>
    <property type="match status" value="1"/>
</dbReference>
<organism evidence="2 3">
    <name type="scientific">Deinococcus arenicola</name>
    <dbReference type="NCBI Taxonomy" id="2994950"/>
    <lineage>
        <taxon>Bacteria</taxon>
        <taxon>Thermotogati</taxon>
        <taxon>Deinococcota</taxon>
        <taxon>Deinococci</taxon>
        <taxon>Deinococcales</taxon>
        <taxon>Deinococcaceae</taxon>
        <taxon>Deinococcus</taxon>
    </lineage>
</organism>
<dbReference type="EMBL" id="JAPMIV010000005">
    <property type="protein sequence ID" value="MDV6373876.1"/>
    <property type="molecule type" value="Genomic_DNA"/>
</dbReference>
<evidence type="ECO:0000313" key="3">
    <source>
        <dbReference type="Proteomes" id="UP001276150"/>
    </source>
</evidence>
<feature type="chain" id="PRO_5046118475" description="DUF5666 domain-containing protein" evidence="1">
    <location>
        <begin position="29"/>
        <end position="239"/>
    </location>
</feature>
<evidence type="ECO:0000256" key="1">
    <source>
        <dbReference type="SAM" id="SignalP"/>
    </source>
</evidence>